<reference evidence="1" key="1">
    <citation type="journal article" date="2019" name="bioRxiv">
        <title>The Genome of the Zebra Mussel, Dreissena polymorpha: A Resource for Invasive Species Research.</title>
        <authorList>
            <person name="McCartney M.A."/>
            <person name="Auch B."/>
            <person name="Kono T."/>
            <person name="Mallez S."/>
            <person name="Zhang Y."/>
            <person name="Obille A."/>
            <person name="Becker A."/>
            <person name="Abrahante J.E."/>
            <person name="Garbe J."/>
            <person name="Badalamenti J.P."/>
            <person name="Herman A."/>
            <person name="Mangelson H."/>
            <person name="Liachko I."/>
            <person name="Sullivan S."/>
            <person name="Sone E.D."/>
            <person name="Koren S."/>
            <person name="Silverstein K.A.T."/>
            <person name="Beckman K.B."/>
            <person name="Gohl D.M."/>
        </authorList>
    </citation>
    <scope>NUCLEOTIDE SEQUENCE</scope>
    <source>
        <strain evidence="1">Duluth1</strain>
        <tissue evidence="1">Whole animal</tissue>
    </source>
</reference>
<protein>
    <submittedName>
        <fullName evidence="1">Uncharacterized protein</fullName>
    </submittedName>
</protein>
<reference evidence="1" key="2">
    <citation type="submission" date="2020-11" db="EMBL/GenBank/DDBJ databases">
        <authorList>
            <person name="McCartney M.A."/>
            <person name="Auch B."/>
            <person name="Kono T."/>
            <person name="Mallez S."/>
            <person name="Becker A."/>
            <person name="Gohl D.M."/>
            <person name="Silverstein K.A.T."/>
            <person name="Koren S."/>
            <person name="Bechman K.B."/>
            <person name="Herman A."/>
            <person name="Abrahante J.E."/>
            <person name="Garbe J."/>
        </authorList>
    </citation>
    <scope>NUCLEOTIDE SEQUENCE</scope>
    <source>
        <strain evidence="1">Duluth1</strain>
        <tissue evidence="1">Whole animal</tissue>
    </source>
</reference>
<evidence type="ECO:0000313" key="1">
    <source>
        <dbReference type="EMBL" id="KAH3835797.1"/>
    </source>
</evidence>
<dbReference type="Proteomes" id="UP000828390">
    <property type="component" value="Unassembled WGS sequence"/>
</dbReference>
<proteinExistence type="predicted"/>
<dbReference type="EMBL" id="JAIWYP010000004">
    <property type="protein sequence ID" value="KAH3835797.1"/>
    <property type="molecule type" value="Genomic_DNA"/>
</dbReference>
<dbReference type="AlphaFoldDB" id="A0A9D4KAI0"/>
<comment type="caution">
    <text evidence="1">The sequence shown here is derived from an EMBL/GenBank/DDBJ whole genome shotgun (WGS) entry which is preliminary data.</text>
</comment>
<keyword evidence="2" id="KW-1185">Reference proteome</keyword>
<organism evidence="1 2">
    <name type="scientific">Dreissena polymorpha</name>
    <name type="common">Zebra mussel</name>
    <name type="synonym">Mytilus polymorpha</name>
    <dbReference type="NCBI Taxonomy" id="45954"/>
    <lineage>
        <taxon>Eukaryota</taxon>
        <taxon>Metazoa</taxon>
        <taxon>Spiralia</taxon>
        <taxon>Lophotrochozoa</taxon>
        <taxon>Mollusca</taxon>
        <taxon>Bivalvia</taxon>
        <taxon>Autobranchia</taxon>
        <taxon>Heteroconchia</taxon>
        <taxon>Euheterodonta</taxon>
        <taxon>Imparidentia</taxon>
        <taxon>Neoheterodontei</taxon>
        <taxon>Myida</taxon>
        <taxon>Dreissenoidea</taxon>
        <taxon>Dreissenidae</taxon>
        <taxon>Dreissena</taxon>
    </lineage>
</organism>
<name>A0A9D4KAI0_DREPO</name>
<sequence>MISSQTVRESSPGAQTVLASLQTVWESPAGAPPIKETVLHRRSLSGSLLQVFRRSWHLRKMYENLMYLPAGLGDCLASSQTVWESPAFVKAVFAPSQTVWKSPAGTLNATSCQSSAFLFMSRIV</sequence>
<evidence type="ECO:0000313" key="2">
    <source>
        <dbReference type="Proteomes" id="UP000828390"/>
    </source>
</evidence>
<accession>A0A9D4KAI0</accession>
<gene>
    <name evidence="1" type="ORF">DPMN_109161</name>
</gene>